<keyword evidence="1" id="KW-0732">Signal</keyword>
<dbReference type="InterPro" id="IPR050492">
    <property type="entry name" value="Bact_metal-bind_prot9"/>
</dbReference>
<accession>A0A286NUX7</accession>
<evidence type="ECO:0000313" key="2">
    <source>
        <dbReference type="EMBL" id="ATB26828.1"/>
    </source>
</evidence>
<gene>
    <name evidence="2" type="ORF">MEBOL_000262</name>
</gene>
<dbReference type="PANTHER" id="PTHR42953:SF2">
    <property type="entry name" value="ADHESION PROTEIN"/>
    <property type="match status" value="1"/>
</dbReference>
<dbReference type="AlphaFoldDB" id="A0A286NUX7"/>
<dbReference type="OrthoDB" id="9810636at2"/>
<feature type="signal peptide" evidence="1">
    <location>
        <begin position="1"/>
        <end position="25"/>
    </location>
</feature>
<dbReference type="GO" id="GO:0030001">
    <property type="term" value="P:metal ion transport"/>
    <property type="evidence" value="ECO:0007669"/>
    <property type="project" value="InterPro"/>
</dbReference>
<dbReference type="KEGG" id="mbd:MEBOL_000262"/>
<evidence type="ECO:0000313" key="3">
    <source>
        <dbReference type="Proteomes" id="UP000217289"/>
    </source>
</evidence>
<sequence length="308" mass="33301">MNPLPRCLAALSAALCLLLSVPAHADLRVVASLPDLAALAKAVGGEHVQVTSLALSTQDPHFVDAKPNLALELNRADMLIAIGLELEVGWLPTLQNGARNPRILINSPGFLDVSQFVQKLEVPTTPMDRSNGDVHPGGNPHFLYDPRAGLAVAKGIADRMISLDAKNADAYRANLAKFTDESQKSLATWQKRLAGLKGQPVIAYHRTTAYLSNWLGFDVVAYLEPKPGIPPTPAHVVEVLGQARQRKARMLLQEEYYPATTSKLVSQKVPTPLVILPGGTNFRAGETYLHHIEDVVTRLENGLNGKGT</sequence>
<reference evidence="2 3" key="1">
    <citation type="submission" date="2017-06" db="EMBL/GenBank/DDBJ databases">
        <authorList>
            <person name="Kim H.J."/>
            <person name="Triplett B.A."/>
        </authorList>
    </citation>
    <scope>NUCLEOTIDE SEQUENCE [LARGE SCALE GENOMIC DNA]</scope>
    <source>
        <strain evidence="2 3">DSM 14713</strain>
    </source>
</reference>
<dbReference type="GO" id="GO:0046872">
    <property type="term" value="F:metal ion binding"/>
    <property type="evidence" value="ECO:0007669"/>
    <property type="project" value="InterPro"/>
</dbReference>
<dbReference type="Pfam" id="PF01297">
    <property type="entry name" value="ZnuA"/>
    <property type="match status" value="1"/>
</dbReference>
<protein>
    <submittedName>
        <fullName evidence="2">Zinc ABC transporter substrate-binding protein</fullName>
    </submittedName>
</protein>
<keyword evidence="3" id="KW-1185">Reference proteome</keyword>
<evidence type="ECO:0000256" key="1">
    <source>
        <dbReference type="SAM" id="SignalP"/>
    </source>
</evidence>
<dbReference type="Gene3D" id="3.40.50.1980">
    <property type="entry name" value="Nitrogenase molybdenum iron protein domain"/>
    <property type="match status" value="2"/>
</dbReference>
<dbReference type="RefSeq" id="WP_095975720.1">
    <property type="nucleotide sequence ID" value="NZ_CP022163.1"/>
</dbReference>
<proteinExistence type="predicted"/>
<dbReference type="SUPFAM" id="SSF53807">
    <property type="entry name" value="Helical backbone' metal receptor"/>
    <property type="match status" value="1"/>
</dbReference>
<dbReference type="EMBL" id="CP022163">
    <property type="protein sequence ID" value="ATB26828.1"/>
    <property type="molecule type" value="Genomic_DNA"/>
</dbReference>
<organism evidence="2 3">
    <name type="scientific">Melittangium boletus DSM 14713</name>
    <dbReference type="NCBI Taxonomy" id="1294270"/>
    <lineage>
        <taxon>Bacteria</taxon>
        <taxon>Pseudomonadati</taxon>
        <taxon>Myxococcota</taxon>
        <taxon>Myxococcia</taxon>
        <taxon>Myxococcales</taxon>
        <taxon>Cystobacterineae</taxon>
        <taxon>Archangiaceae</taxon>
        <taxon>Melittangium</taxon>
    </lineage>
</organism>
<name>A0A286NUX7_9BACT</name>
<dbReference type="PANTHER" id="PTHR42953">
    <property type="entry name" value="HIGH-AFFINITY ZINC UPTAKE SYSTEM PROTEIN ZNUA-RELATED"/>
    <property type="match status" value="1"/>
</dbReference>
<feature type="chain" id="PRO_5013352728" evidence="1">
    <location>
        <begin position="26"/>
        <end position="308"/>
    </location>
</feature>
<dbReference type="InterPro" id="IPR006127">
    <property type="entry name" value="ZnuA-like"/>
</dbReference>
<dbReference type="Proteomes" id="UP000217289">
    <property type="component" value="Chromosome"/>
</dbReference>